<protein>
    <submittedName>
        <fullName evidence="1">Uncharacterized protein</fullName>
    </submittedName>
</protein>
<evidence type="ECO:0000313" key="1">
    <source>
        <dbReference type="EMBL" id="AOO91112.1"/>
    </source>
</evidence>
<dbReference type="EMBL" id="KX488748">
    <property type="protein sequence ID" value="AOO91112.1"/>
    <property type="molecule type" value="Genomic_DNA"/>
</dbReference>
<organism evidence="1">
    <name type="scientific">Rhizobium leguminosarum bv. trifolii</name>
    <dbReference type="NCBI Taxonomy" id="386"/>
    <lineage>
        <taxon>Bacteria</taxon>
        <taxon>Pseudomonadati</taxon>
        <taxon>Pseudomonadota</taxon>
        <taxon>Alphaproteobacteria</taxon>
        <taxon>Hyphomicrobiales</taxon>
        <taxon>Rhizobiaceae</taxon>
        <taxon>Rhizobium/Agrobacterium group</taxon>
        <taxon>Rhizobium</taxon>
    </lineage>
</organism>
<reference evidence="1" key="1">
    <citation type="journal article" date="2015" name="BMC Genomics">
        <title>Transcriptome profiling of a Rhizobium leguminosarum bv. trifolii rosR mutant reveals the role of the transcriptional regulator RosR in motility, synthesis of cell-surface components, and other cellular processes.</title>
        <authorList>
            <person name="Rachwal K."/>
            <person name="Matczynska E."/>
            <person name="Janczarek M."/>
        </authorList>
    </citation>
    <scope>NUCLEOTIDE SEQUENCE</scope>
    <source>
        <strain evidence="1">Rt24.2</strain>
    </source>
</reference>
<name>A0A1C9HX73_RHILT</name>
<dbReference type="AlphaFoldDB" id="A0A1C9HX73"/>
<proteinExistence type="predicted"/>
<accession>A0A1C9HX73</accession>
<reference evidence="1" key="2">
    <citation type="journal article" date="2016" name="Front. Microbiol.">
        <title>The Regulatory Protein RosR Affects Rhizobium leguminosarum bv. trifolii Protein Profiles, Cell Surface Properties, and Symbiosis with Clover.</title>
        <authorList>
            <person name="Rachwal K."/>
            <person name="Boguszewska A."/>
            <person name="Kopcinska J."/>
            <person name="Karas M."/>
            <person name="Tchorzewski M."/>
            <person name="Janczarek M."/>
        </authorList>
    </citation>
    <scope>NUCLEOTIDE SEQUENCE</scope>
    <source>
        <strain evidence="1">Rt24.2</strain>
    </source>
</reference>
<sequence>MLAGLLYSPLFILYDVALSIGAAYLLHPPDLVKVGDDVLFQMADIAERLSNPANPMPSLLVTWINRLNRDVADLADRRRDYGRRCKDCRGAGAGQNHID</sequence>